<feature type="region of interest" description="Disordered" evidence="1">
    <location>
        <begin position="47"/>
        <end position="71"/>
    </location>
</feature>
<evidence type="ECO:0000313" key="3">
    <source>
        <dbReference type="EMBL" id="MEQ2200215.1"/>
    </source>
</evidence>
<sequence length="162" mass="17855">MKLHKARCFFSPAFPAMAAYRGFAVLVGVASLLSAVRCDVNCKGTDGHPGEAGSTGRDGLPGIKGQKGEPDDKWMSDLQTTPFSCWCPLLTQYWKTLLQSGSSFSFLCDQNGHQISIFQPGLLLLASNMTKQSHFCRFYKMVFQKRAPSPSLYINHLSVTIL</sequence>
<feature type="signal peptide" evidence="2">
    <location>
        <begin position="1"/>
        <end position="38"/>
    </location>
</feature>
<protein>
    <submittedName>
        <fullName evidence="3">Uncharacterized protein</fullName>
    </submittedName>
</protein>
<reference evidence="3 4" key="1">
    <citation type="submission" date="2021-06" db="EMBL/GenBank/DDBJ databases">
        <authorList>
            <person name="Palmer J.M."/>
        </authorList>
    </citation>
    <scope>NUCLEOTIDE SEQUENCE [LARGE SCALE GENOMIC DNA]</scope>
    <source>
        <strain evidence="3 4">XC_2019</strain>
        <tissue evidence="3">Muscle</tissue>
    </source>
</reference>
<evidence type="ECO:0000256" key="2">
    <source>
        <dbReference type="SAM" id="SignalP"/>
    </source>
</evidence>
<comment type="caution">
    <text evidence="3">The sequence shown here is derived from an EMBL/GenBank/DDBJ whole genome shotgun (WGS) entry which is preliminary data.</text>
</comment>
<organism evidence="3 4">
    <name type="scientific">Xenoophorus captivus</name>
    <dbReference type="NCBI Taxonomy" id="1517983"/>
    <lineage>
        <taxon>Eukaryota</taxon>
        <taxon>Metazoa</taxon>
        <taxon>Chordata</taxon>
        <taxon>Craniata</taxon>
        <taxon>Vertebrata</taxon>
        <taxon>Euteleostomi</taxon>
        <taxon>Actinopterygii</taxon>
        <taxon>Neopterygii</taxon>
        <taxon>Teleostei</taxon>
        <taxon>Neoteleostei</taxon>
        <taxon>Acanthomorphata</taxon>
        <taxon>Ovalentaria</taxon>
        <taxon>Atherinomorphae</taxon>
        <taxon>Cyprinodontiformes</taxon>
        <taxon>Goodeidae</taxon>
        <taxon>Xenoophorus</taxon>
    </lineage>
</organism>
<keyword evidence="4" id="KW-1185">Reference proteome</keyword>
<evidence type="ECO:0000313" key="4">
    <source>
        <dbReference type="Proteomes" id="UP001434883"/>
    </source>
</evidence>
<gene>
    <name evidence="3" type="ORF">XENOCAPTIV_025330</name>
</gene>
<name>A0ABV0QWJ2_9TELE</name>
<feature type="chain" id="PRO_5046513790" evidence="2">
    <location>
        <begin position="39"/>
        <end position="162"/>
    </location>
</feature>
<dbReference type="EMBL" id="JAHRIN010025817">
    <property type="protein sequence ID" value="MEQ2200215.1"/>
    <property type="molecule type" value="Genomic_DNA"/>
</dbReference>
<keyword evidence="2" id="KW-0732">Signal</keyword>
<proteinExistence type="predicted"/>
<dbReference type="Gene3D" id="1.20.5.320">
    <property type="entry name" value="6-Phosphogluconate Dehydrogenase, domain 3"/>
    <property type="match status" value="1"/>
</dbReference>
<accession>A0ABV0QWJ2</accession>
<evidence type="ECO:0000256" key="1">
    <source>
        <dbReference type="SAM" id="MobiDB-lite"/>
    </source>
</evidence>
<dbReference type="Proteomes" id="UP001434883">
    <property type="component" value="Unassembled WGS sequence"/>
</dbReference>